<dbReference type="EMBL" id="MHCH01000046">
    <property type="protein sequence ID" value="OGY16406.1"/>
    <property type="molecule type" value="Genomic_DNA"/>
</dbReference>
<keyword evidence="3 5" id="KW-0687">Ribonucleoprotein</keyword>
<evidence type="ECO:0000313" key="9">
    <source>
        <dbReference type="Proteomes" id="UP000177324"/>
    </source>
</evidence>
<dbReference type="STRING" id="1797589.A2784_02995"/>
<evidence type="ECO:0000256" key="5">
    <source>
        <dbReference type="RuleBase" id="RU000660"/>
    </source>
</evidence>
<dbReference type="PANTHER" id="PTHR14413">
    <property type="entry name" value="RIBOSOMAL PROTEIN L17"/>
    <property type="match status" value="1"/>
</dbReference>
<evidence type="ECO:0000256" key="4">
    <source>
        <dbReference type="ARBA" id="ARBA00035494"/>
    </source>
</evidence>
<comment type="caution">
    <text evidence="8">The sequence shown here is derived from an EMBL/GenBank/DDBJ whole genome shotgun (WGS) entry which is preliminary data.</text>
</comment>
<evidence type="ECO:0000256" key="6">
    <source>
        <dbReference type="RuleBase" id="RU000661"/>
    </source>
</evidence>
<name>A0A1G1VLZ7_9BACT</name>
<evidence type="ECO:0000256" key="3">
    <source>
        <dbReference type="ARBA" id="ARBA00023274"/>
    </source>
</evidence>
<dbReference type="InterPro" id="IPR036373">
    <property type="entry name" value="Ribosomal_bL17_sf"/>
</dbReference>
<dbReference type="GO" id="GO:0003735">
    <property type="term" value="F:structural constituent of ribosome"/>
    <property type="evidence" value="ECO:0007669"/>
    <property type="project" value="InterPro"/>
</dbReference>
<evidence type="ECO:0000256" key="2">
    <source>
        <dbReference type="ARBA" id="ARBA00022980"/>
    </source>
</evidence>
<dbReference type="InterPro" id="IPR000456">
    <property type="entry name" value="Ribosomal_bL17"/>
</dbReference>
<dbReference type="Proteomes" id="UP000177324">
    <property type="component" value="Unassembled WGS sequence"/>
</dbReference>
<organism evidence="8 9">
    <name type="scientific">Candidatus Chisholmbacteria bacterium RIFCSPHIGHO2_01_FULL_48_12</name>
    <dbReference type="NCBI Taxonomy" id="1797589"/>
    <lineage>
        <taxon>Bacteria</taxon>
        <taxon>Candidatus Chisholmiibacteriota</taxon>
    </lineage>
</organism>
<reference evidence="8 9" key="1">
    <citation type="journal article" date="2016" name="Nat. Commun.">
        <title>Thousands of microbial genomes shed light on interconnected biogeochemical processes in an aquifer system.</title>
        <authorList>
            <person name="Anantharaman K."/>
            <person name="Brown C.T."/>
            <person name="Hug L.A."/>
            <person name="Sharon I."/>
            <person name="Castelle C.J."/>
            <person name="Probst A.J."/>
            <person name="Thomas B.C."/>
            <person name="Singh A."/>
            <person name="Wilkins M.J."/>
            <person name="Karaoz U."/>
            <person name="Brodie E.L."/>
            <person name="Williams K.H."/>
            <person name="Hubbard S.S."/>
            <person name="Banfield J.F."/>
        </authorList>
    </citation>
    <scope>NUCLEOTIDE SEQUENCE [LARGE SCALE GENOMIC DNA]</scope>
</reference>
<dbReference type="GO" id="GO:0006412">
    <property type="term" value="P:translation"/>
    <property type="evidence" value="ECO:0007669"/>
    <property type="project" value="InterPro"/>
</dbReference>
<accession>A0A1G1VLZ7</accession>
<dbReference type="SUPFAM" id="SSF64263">
    <property type="entry name" value="Prokaryotic ribosomal protein L17"/>
    <property type="match status" value="1"/>
</dbReference>
<comment type="similarity">
    <text evidence="1 5">Belongs to the bacterial ribosomal protein bL17 family.</text>
</comment>
<evidence type="ECO:0000256" key="1">
    <source>
        <dbReference type="ARBA" id="ARBA00008777"/>
    </source>
</evidence>
<feature type="compositionally biased region" description="Basic and acidic residues" evidence="7">
    <location>
        <begin position="147"/>
        <end position="156"/>
    </location>
</feature>
<protein>
    <recommendedName>
        <fullName evidence="4 6">50S ribosomal protein L17</fullName>
    </recommendedName>
</protein>
<gene>
    <name evidence="8" type="ORF">A2784_02995</name>
</gene>
<dbReference type="Pfam" id="PF01196">
    <property type="entry name" value="Ribosomal_L17"/>
    <property type="match status" value="1"/>
</dbReference>
<keyword evidence="2 5" id="KW-0689">Ribosomal protein</keyword>
<proteinExistence type="inferred from homology"/>
<evidence type="ECO:0000256" key="7">
    <source>
        <dbReference type="SAM" id="MobiDB-lite"/>
    </source>
</evidence>
<evidence type="ECO:0000313" key="8">
    <source>
        <dbReference type="EMBL" id="OGY16406.1"/>
    </source>
</evidence>
<dbReference type="NCBIfam" id="TIGR00059">
    <property type="entry name" value="L17"/>
    <property type="match status" value="1"/>
</dbReference>
<dbReference type="PANTHER" id="PTHR14413:SF16">
    <property type="entry name" value="LARGE RIBOSOMAL SUBUNIT PROTEIN BL17M"/>
    <property type="match status" value="1"/>
</dbReference>
<dbReference type="GO" id="GO:0022625">
    <property type="term" value="C:cytosolic large ribosomal subunit"/>
    <property type="evidence" value="ECO:0007669"/>
    <property type="project" value="TreeGrafter"/>
</dbReference>
<feature type="region of interest" description="Disordered" evidence="7">
    <location>
        <begin position="130"/>
        <end position="178"/>
    </location>
</feature>
<dbReference type="AlphaFoldDB" id="A0A1G1VLZ7"/>
<dbReference type="Gene3D" id="3.90.1030.10">
    <property type="entry name" value="Ribosomal protein L17"/>
    <property type="match status" value="1"/>
</dbReference>
<sequence>MRHRRAGRKLNRDINQRKALFKNLISALVLRGKIRTTEAKARAIRRLVDKLIARAKQGTVAARRLIAAFLPDKQVVNKLVDEVAPNLKQRSSGFTALTRIERRKGDNAVVVEVELLDQVAKGAAEPVKPANLKQVTKPKKVSKVSKVSKESKEKVKVKPQVRVTTRGQAAIQKRGTGK</sequence>